<comment type="caution">
    <text evidence="2">The sequence shown here is derived from an EMBL/GenBank/DDBJ whole genome shotgun (WGS) entry which is preliminary data.</text>
</comment>
<name>A0A0T6LWH1_WENVI</name>
<dbReference type="InterPro" id="IPR013785">
    <property type="entry name" value="Aldolase_TIM"/>
</dbReference>
<evidence type="ECO:0000313" key="3">
    <source>
        <dbReference type="Proteomes" id="UP000050867"/>
    </source>
</evidence>
<sequence>MVPSGPAVGDRWGRMRDVAENGVRVSRSWGSSGTPETITVEAPGYRLRVAAGDSTARLWDTTGRWVAELNLLGALDCLQGPDETTALEPVMVDCAGPHPVLLLRRSSTRWESAAARVECRPGEIELSWEVRGRGTLDGVHLLAGRSVMAGGGSGFTPSGGAFRTLFSPNPGDPRRLVRGAGESAVIGVVGDAGPGRGHWFSTPAPLCLVLTTAAVREPEQRLPEGERWWTLALGGPVDQLNFTQLRYLPADNGFALRLDYEGQTRVDGAFRTPPVVLAAGHRDPYQGLRWYRGYLSARGWAPPRPDDHPQPAADRAQAVTDAPGPAAPHRQPRPAWWSAPMFCGWGAQNHLAATRRGATAPDLSTQANYDRFLDELEARGLVPGTVVIDDKWQAHYGTCEPDTTKWPDLPGWIARRQADGQRVLLWWAAWEWDGLPDELCVRNPSGQPVALDPSHPAARRVLAANVARMLGRDGLNADGLKIDFTARTPSGTALHRYGPAWGIALLHQMLAVVHAEAKRVKPDALIVTQTPHPSFADVTDMIRLNDMLRLDDFEPDAPVVPQMRYRAAVAAASCPELLLDTDDWCAPDLTGWREYLAVKPEIGVPSLYYTTHLDRTGQALEPDDYATLREVWARAGRPARGKPC</sequence>
<evidence type="ECO:0000256" key="1">
    <source>
        <dbReference type="SAM" id="MobiDB-lite"/>
    </source>
</evidence>
<reference evidence="2 3" key="1">
    <citation type="submission" date="2015-10" db="EMBL/GenBank/DDBJ databases">
        <title>Draft genome sequence of pyrrolomycin-producing Streptomyces vitaminophilus.</title>
        <authorList>
            <person name="Graham D.E."/>
            <person name="Mahan K.M."/>
            <person name="Klingeman D.M."/>
            <person name="Hettich R.L."/>
            <person name="Parry R.J."/>
        </authorList>
    </citation>
    <scope>NUCLEOTIDE SEQUENCE [LARGE SCALE GENOMIC DNA]</scope>
    <source>
        <strain evidence="2 3">ATCC 31673</strain>
    </source>
</reference>
<dbReference type="STRING" id="76728.AQ490_15035"/>
<dbReference type="InterPro" id="IPR017853">
    <property type="entry name" value="GH"/>
</dbReference>
<gene>
    <name evidence="2" type="ORF">AQ490_15035</name>
</gene>
<keyword evidence="3" id="KW-1185">Reference proteome</keyword>
<organism evidence="2 3">
    <name type="scientific">Wenjunlia vitaminophila</name>
    <name type="common">Streptomyces vitaminophilus</name>
    <dbReference type="NCBI Taxonomy" id="76728"/>
    <lineage>
        <taxon>Bacteria</taxon>
        <taxon>Bacillati</taxon>
        <taxon>Actinomycetota</taxon>
        <taxon>Actinomycetes</taxon>
        <taxon>Kitasatosporales</taxon>
        <taxon>Streptomycetaceae</taxon>
        <taxon>Wenjunlia</taxon>
    </lineage>
</organism>
<dbReference type="SUPFAM" id="SSF51445">
    <property type="entry name" value="(Trans)glycosidases"/>
    <property type="match status" value="1"/>
</dbReference>
<dbReference type="EMBL" id="LLZU01000005">
    <property type="protein sequence ID" value="KRV50406.1"/>
    <property type="molecule type" value="Genomic_DNA"/>
</dbReference>
<accession>A0A0T6LWH1</accession>
<feature type="region of interest" description="Disordered" evidence="1">
    <location>
        <begin position="301"/>
        <end position="333"/>
    </location>
</feature>
<dbReference type="Gene3D" id="3.20.20.70">
    <property type="entry name" value="Aldolase class I"/>
    <property type="match status" value="1"/>
</dbReference>
<evidence type="ECO:0008006" key="4">
    <source>
        <dbReference type="Google" id="ProtNLM"/>
    </source>
</evidence>
<evidence type="ECO:0000313" key="2">
    <source>
        <dbReference type="EMBL" id="KRV50406.1"/>
    </source>
</evidence>
<dbReference type="eggNOG" id="COG1501">
    <property type="taxonomic scope" value="Bacteria"/>
</dbReference>
<dbReference type="Proteomes" id="UP000050867">
    <property type="component" value="Unassembled WGS sequence"/>
</dbReference>
<dbReference type="AlphaFoldDB" id="A0A0T6LWH1"/>
<proteinExistence type="predicted"/>
<protein>
    <recommendedName>
        <fullName evidence="4">Alpha-galactosidase</fullName>
    </recommendedName>
</protein>